<evidence type="ECO:0000313" key="2">
    <source>
        <dbReference type="EMBL" id="SEC63750.1"/>
    </source>
</evidence>
<accession>A0A1H4TZV7</accession>
<dbReference type="RefSeq" id="WP_074851286.1">
    <property type="nucleotide sequence ID" value="NZ_FNTS01000001.1"/>
</dbReference>
<keyword evidence="3" id="KW-1185">Reference proteome</keyword>
<protein>
    <submittedName>
        <fullName evidence="1">Uncharacterized protein</fullName>
    </submittedName>
</protein>
<reference evidence="1 3" key="1">
    <citation type="submission" date="2016-10" db="EMBL/GenBank/DDBJ databases">
        <authorList>
            <person name="Varghese N."/>
            <person name="Submissions S."/>
        </authorList>
    </citation>
    <scope>NUCLEOTIDE SEQUENCE [LARGE SCALE GENOMIC DNA]</scope>
    <source>
        <strain evidence="1 3">BS2773</strain>
    </source>
</reference>
<proteinExistence type="predicted"/>
<organism evidence="1 3">
    <name type="scientific">Pseudomonas costantinii</name>
    <dbReference type="NCBI Taxonomy" id="168469"/>
    <lineage>
        <taxon>Bacteria</taxon>
        <taxon>Pseudomonadati</taxon>
        <taxon>Pseudomonadota</taxon>
        <taxon>Gammaproteobacteria</taxon>
        <taxon>Pseudomonadales</taxon>
        <taxon>Pseudomonadaceae</taxon>
        <taxon>Pseudomonas</taxon>
    </lineage>
</organism>
<name>A0A1H4TZV7_9PSED</name>
<dbReference type="EMBL" id="FNTS01000001">
    <property type="protein sequence ID" value="SEC62053.1"/>
    <property type="molecule type" value="Genomic_DNA"/>
</dbReference>
<dbReference type="Proteomes" id="UP000182179">
    <property type="component" value="Unassembled WGS sequence"/>
</dbReference>
<sequence length="80" mass="8583">MSALKAYWVADYDVYAAQDEAQALAFANALAAPMHGYSLEDVTPVLDATLDEPLTSDNGPATLRQMLVTAEPGYLAGYEQ</sequence>
<comment type="caution">
    <text evidence="1">The sequence shown here is derived from an EMBL/GenBank/DDBJ whole genome shotgun (WGS) entry which is preliminary data.</text>
</comment>
<evidence type="ECO:0000313" key="3">
    <source>
        <dbReference type="Proteomes" id="UP000182179"/>
    </source>
</evidence>
<dbReference type="EMBL" id="FNTS01000001">
    <property type="protein sequence ID" value="SEC63750.1"/>
    <property type="molecule type" value="Genomic_DNA"/>
</dbReference>
<gene>
    <name evidence="1" type="ORF">SAMN04515675_0008</name>
    <name evidence="2" type="ORF">SAMN04515675_0063</name>
</gene>
<evidence type="ECO:0000313" key="1">
    <source>
        <dbReference type="EMBL" id="SEC62053.1"/>
    </source>
</evidence>